<sequence>MLTIIVLILIVVLLGGGFYGHRAYGVRGLLVVLVIALLVLAVVGFVSDEIAVGPGVAPIMQQ</sequence>
<evidence type="ECO:0008006" key="4">
    <source>
        <dbReference type="Google" id="ProtNLM"/>
    </source>
</evidence>
<keyword evidence="1" id="KW-0812">Transmembrane</keyword>
<keyword evidence="1" id="KW-0472">Membrane</keyword>
<dbReference type="RefSeq" id="WP_163075127.1">
    <property type="nucleotide sequence ID" value="NZ_CP048630.1"/>
</dbReference>
<evidence type="ECO:0000256" key="1">
    <source>
        <dbReference type="SAM" id="Phobius"/>
    </source>
</evidence>
<protein>
    <recommendedName>
        <fullName evidence="4">DUF3309 domain-containing protein</fullName>
    </recommendedName>
</protein>
<reference evidence="2 3" key="1">
    <citation type="submission" date="2020-02" db="EMBL/GenBank/DDBJ databases">
        <authorList>
            <person name="Li G."/>
        </authorList>
    </citation>
    <scope>NUCLEOTIDE SEQUENCE [LARGE SCALE GENOMIC DNA]</scope>
    <source>
        <strain evidence="2 3">DSM 102029</strain>
    </source>
</reference>
<gene>
    <name evidence="2" type="ORF">G3A50_09855</name>
</gene>
<name>A0A6P1YMP6_9HYPH</name>
<feature type="transmembrane region" description="Helical" evidence="1">
    <location>
        <begin position="30"/>
        <end position="52"/>
    </location>
</feature>
<keyword evidence="1" id="KW-1133">Transmembrane helix</keyword>
<accession>A0A6P1YMP6</accession>
<dbReference type="KEGG" id="apra:G3A50_09855"/>
<proteinExistence type="predicted"/>
<keyword evidence="3" id="KW-1185">Reference proteome</keyword>
<dbReference type="AlphaFoldDB" id="A0A6P1YMP6"/>
<evidence type="ECO:0000313" key="3">
    <source>
        <dbReference type="Proteomes" id="UP000464751"/>
    </source>
</evidence>
<dbReference type="Proteomes" id="UP000464751">
    <property type="component" value="Chromosome"/>
</dbReference>
<evidence type="ECO:0000313" key="2">
    <source>
        <dbReference type="EMBL" id="QIB33981.1"/>
    </source>
</evidence>
<organism evidence="2 3">
    <name type="scientific">Ancylobacter pratisalsi</name>
    <dbReference type="NCBI Taxonomy" id="1745854"/>
    <lineage>
        <taxon>Bacteria</taxon>
        <taxon>Pseudomonadati</taxon>
        <taxon>Pseudomonadota</taxon>
        <taxon>Alphaproteobacteria</taxon>
        <taxon>Hyphomicrobiales</taxon>
        <taxon>Xanthobacteraceae</taxon>
        <taxon>Ancylobacter</taxon>
    </lineage>
</organism>
<dbReference type="EMBL" id="CP048630">
    <property type="protein sequence ID" value="QIB33981.1"/>
    <property type="molecule type" value="Genomic_DNA"/>
</dbReference>